<evidence type="ECO:0000256" key="25">
    <source>
        <dbReference type="PIRSR" id="PIRSR039102-3"/>
    </source>
</evidence>
<comment type="function">
    <text evidence="2 22">Cell wall formation.</text>
</comment>
<keyword evidence="16 22" id="KW-0961">Cell wall biogenesis/degradation</keyword>
<dbReference type="EMBL" id="NBTM02000001">
    <property type="protein sequence ID" value="PNL91284.1"/>
    <property type="molecule type" value="Genomic_DNA"/>
</dbReference>
<dbReference type="Proteomes" id="UP000192813">
    <property type="component" value="Unassembled WGS sequence"/>
</dbReference>
<comment type="catalytic activity">
    <reaction evidence="17 22">
        <text>2 D-alanine + ATP = D-alanyl-D-alanine + ADP + phosphate + H(+)</text>
        <dbReference type="Rhea" id="RHEA:11224"/>
        <dbReference type="ChEBI" id="CHEBI:15378"/>
        <dbReference type="ChEBI" id="CHEBI:30616"/>
        <dbReference type="ChEBI" id="CHEBI:43474"/>
        <dbReference type="ChEBI" id="CHEBI:57416"/>
        <dbReference type="ChEBI" id="CHEBI:57822"/>
        <dbReference type="ChEBI" id="CHEBI:456216"/>
        <dbReference type="EC" id="6.3.2.4"/>
    </reaction>
</comment>
<feature type="binding site" evidence="24">
    <location>
        <begin position="169"/>
        <end position="171"/>
    </location>
    <ligand>
        <name>ATP</name>
        <dbReference type="ChEBI" id="CHEBI:30616"/>
    </ligand>
</feature>
<feature type="binding site" evidence="24">
    <location>
        <position position="124"/>
    </location>
    <ligand>
        <name>ATP</name>
        <dbReference type="ChEBI" id="CHEBI:30616"/>
    </ligand>
</feature>
<evidence type="ECO:0000256" key="5">
    <source>
        <dbReference type="ARBA" id="ARBA00010871"/>
    </source>
</evidence>
<dbReference type="GO" id="GO:0005524">
    <property type="term" value="F:ATP binding"/>
    <property type="evidence" value="ECO:0007669"/>
    <property type="project" value="UniProtKB-UniRule"/>
</dbReference>
<evidence type="ECO:0000256" key="9">
    <source>
        <dbReference type="ARBA" id="ARBA00022723"/>
    </source>
</evidence>
<evidence type="ECO:0000256" key="6">
    <source>
        <dbReference type="ARBA" id="ARBA00012216"/>
    </source>
</evidence>
<comment type="subcellular location">
    <subcellularLocation>
        <location evidence="3 22">Cytoplasm</location>
    </subcellularLocation>
</comment>
<evidence type="ECO:0000256" key="20">
    <source>
        <dbReference type="ARBA" id="ARBA00076288"/>
    </source>
</evidence>
<dbReference type="InterPro" id="IPR011761">
    <property type="entry name" value="ATP-grasp"/>
</dbReference>
<dbReference type="GO" id="GO:0009252">
    <property type="term" value="P:peptidoglycan biosynthetic process"/>
    <property type="evidence" value="ECO:0007669"/>
    <property type="project" value="UniProtKB-UniRule"/>
</dbReference>
<accession>A0A2J9PLS1</accession>
<dbReference type="GO" id="GO:0046872">
    <property type="term" value="F:metal ion binding"/>
    <property type="evidence" value="ECO:0007669"/>
    <property type="project" value="UniProtKB-KW"/>
</dbReference>
<feature type="binding site" evidence="24">
    <location>
        <begin position="207"/>
        <end position="215"/>
    </location>
    <ligand>
        <name>ATP</name>
        <dbReference type="ChEBI" id="CHEBI:30616"/>
    </ligand>
</feature>
<keyword evidence="10 24" id="KW-0547">Nucleotide-binding</keyword>
<dbReference type="SUPFAM" id="SSF56059">
    <property type="entry name" value="Glutathione synthetase ATP-binding domain-like"/>
    <property type="match status" value="1"/>
</dbReference>
<evidence type="ECO:0000256" key="18">
    <source>
        <dbReference type="ARBA" id="ARBA00060592"/>
    </source>
</evidence>
<dbReference type="HAMAP" id="MF_00047">
    <property type="entry name" value="Dala_Dala_lig"/>
    <property type="match status" value="1"/>
</dbReference>
<comment type="caution">
    <text evidence="28">The sequence shown here is derived from an EMBL/GenBank/DDBJ whole genome shotgun (WGS) entry which is preliminary data.</text>
</comment>
<evidence type="ECO:0000313" key="28">
    <source>
        <dbReference type="EMBL" id="PNL91284.1"/>
    </source>
</evidence>
<dbReference type="PANTHER" id="PTHR23132">
    <property type="entry name" value="D-ALANINE--D-ALANINE LIGASE"/>
    <property type="match status" value="1"/>
</dbReference>
<dbReference type="PROSITE" id="PS50975">
    <property type="entry name" value="ATP_GRASP"/>
    <property type="match status" value="1"/>
</dbReference>
<keyword evidence="8 22" id="KW-0436">Ligase</keyword>
<reference evidence="29" key="1">
    <citation type="submission" date="2017-12" db="EMBL/GenBank/DDBJ databases">
        <title>FDA dAtabase for Regulatory Grade micrObial Sequences (FDA-ARGOS): Supporting development and validation of Infectious Disease Dx tests.</title>
        <authorList>
            <person name="Hoffmann M."/>
            <person name="Allard M."/>
            <person name="Evans P."/>
            <person name="Brown E."/>
            <person name="Tallon L."/>
            <person name="Sadzewicz L."/>
            <person name="Sengamalay N."/>
            <person name="Ott S."/>
            <person name="Godinez A."/>
            <person name="Nagaraj S."/>
            <person name="Vavikolanu K."/>
            <person name="Aluvathingal J."/>
            <person name="Nadendla S."/>
            <person name="Sichtig H."/>
        </authorList>
    </citation>
    <scope>NUCLEOTIDE SEQUENCE [LARGE SCALE GENOMIC DNA]</scope>
    <source>
        <strain evidence="29">FDAARGOS_249</strain>
    </source>
</reference>
<evidence type="ECO:0000256" key="1">
    <source>
        <dbReference type="ARBA" id="ARBA00001936"/>
    </source>
</evidence>
<evidence type="ECO:0000256" key="12">
    <source>
        <dbReference type="ARBA" id="ARBA00022842"/>
    </source>
</evidence>
<dbReference type="PANTHER" id="PTHR23132:SF25">
    <property type="entry name" value="D-ALANINE--D-ALANINE LIGASE A"/>
    <property type="match status" value="1"/>
</dbReference>
<comment type="cofactor">
    <cofactor evidence="1">
        <name>Mn(2+)</name>
        <dbReference type="ChEBI" id="CHEBI:29035"/>
    </cofactor>
</comment>
<evidence type="ECO:0000256" key="16">
    <source>
        <dbReference type="ARBA" id="ARBA00023316"/>
    </source>
</evidence>
<dbReference type="Gene3D" id="3.30.470.20">
    <property type="entry name" value="ATP-grasp fold, B domain"/>
    <property type="match status" value="1"/>
</dbReference>
<evidence type="ECO:0000256" key="2">
    <source>
        <dbReference type="ARBA" id="ARBA00003921"/>
    </source>
</evidence>
<dbReference type="PROSITE" id="PS00843">
    <property type="entry name" value="DALA_DALA_LIGASE_1"/>
    <property type="match status" value="1"/>
</dbReference>
<dbReference type="InterPro" id="IPR011127">
    <property type="entry name" value="Dala_Dala_lig_N"/>
</dbReference>
<dbReference type="InterPro" id="IPR005905">
    <property type="entry name" value="D_ala_D_ala"/>
</dbReference>
<dbReference type="PROSITE" id="PS00844">
    <property type="entry name" value="DALA_DALA_LIGASE_2"/>
    <property type="match status" value="1"/>
</dbReference>
<evidence type="ECO:0000256" key="11">
    <source>
        <dbReference type="ARBA" id="ARBA00022840"/>
    </source>
</evidence>
<comment type="pathway">
    <text evidence="18">Glycan biosynthesis.</text>
</comment>
<dbReference type="NCBIfam" id="NF002528">
    <property type="entry name" value="PRK01966.1-4"/>
    <property type="match status" value="1"/>
</dbReference>
<dbReference type="Gene3D" id="3.30.1490.20">
    <property type="entry name" value="ATP-grasp fold, A domain"/>
    <property type="match status" value="1"/>
</dbReference>
<dbReference type="Gene3D" id="3.40.50.20">
    <property type="match status" value="1"/>
</dbReference>
<dbReference type="NCBIfam" id="TIGR01205">
    <property type="entry name" value="D_ala_D_alaTIGR"/>
    <property type="match status" value="1"/>
</dbReference>
<dbReference type="AlphaFoldDB" id="A0A2J9PLS1"/>
<keyword evidence="14 22" id="KW-0573">Peptidoglycan synthesis</keyword>
<dbReference type="GO" id="GO:0005829">
    <property type="term" value="C:cytosol"/>
    <property type="evidence" value="ECO:0007669"/>
    <property type="project" value="TreeGrafter"/>
</dbReference>
<dbReference type="PIRSF" id="PIRSF039102">
    <property type="entry name" value="Ddl/VanB"/>
    <property type="match status" value="1"/>
</dbReference>
<dbReference type="InterPro" id="IPR016185">
    <property type="entry name" value="PreATP-grasp_dom_sf"/>
</dbReference>
<keyword evidence="13 22" id="KW-0133">Cell shape</keyword>
<evidence type="ECO:0000256" key="23">
    <source>
        <dbReference type="PIRSR" id="PIRSR039102-1"/>
    </source>
</evidence>
<keyword evidence="7 22" id="KW-0963">Cytoplasm</keyword>
<evidence type="ECO:0000256" key="13">
    <source>
        <dbReference type="ARBA" id="ARBA00022960"/>
    </source>
</evidence>
<evidence type="ECO:0000256" key="19">
    <source>
        <dbReference type="ARBA" id="ARBA00068427"/>
    </source>
</evidence>
<evidence type="ECO:0000256" key="21">
    <source>
        <dbReference type="ARBA" id="ARBA00077154"/>
    </source>
</evidence>
<dbReference type="GO" id="GO:0008716">
    <property type="term" value="F:D-alanine-D-alanine ligase activity"/>
    <property type="evidence" value="ECO:0007669"/>
    <property type="project" value="UniProtKB-UniRule"/>
</dbReference>
<evidence type="ECO:0000256" key="22">
    <source>
        <dbReference type="HAMAP-Rule" id="MF_00047"/>
    </source>
</evidence>
<evidence type="ECO:0000256" key="10">
    <source>
        <dbReference type="ARBA" id="ARBA00022741"/>
    </source>
</evidence>
<dbReference type="RefSeq" id="WP_083068157.1">
    <property type="nucleotide sequence ID" value="NZ_CBCPHS010000008.1"/>
</dbReference>
<comment type="pathway">
    <text evidence="4 22">Cell wall biogenesis; peptidoglycan biosynthesis.</text>
</comment>
<dbReference type="Pfam" id="PF01820">
    <property type="entry name" value="Dala_Dala_lig_N"/>
    <property type="match status" value="1"/>
</dbReference>
<sequence>MEIIVLFGGKSAEHDISILTATAIMQNIQYNRHSVTPVYIDRQGHWFKGANMTEKPDAQANFQLDQVGQAIVPTDVLLEGTDQIVFPALHGPNGEDGTIQGLFESLNVAYVGAGVLASSAGMDKIVSKHLFDQAGLPQVPFVALTSYDWEKDQEVAIEKVTNELAYPVFVKPANMGSSVGVSEAIDDASLLAALTLAFRYDRRVLVETSVQNPREVELAVLGNDEVFVSVPGELAKGQGFYNYEEKYLNNTTEMIIPAAIDEPTVAKLQDYARKAFLALDGSGLSRADFFLTETGEIYINEVNTLPGFTQFSMYPALWEASGKSYADLLEELIQLGLSRYNKKQSIQQSL</sequence>
<evidence type="ECO:0000256" key="4">
    <source>
        <dbReference type="ARBA" id="ARBA00004752"/>
    </source>
</evidence>
<evidence type="ECO:0000313" key="29">
    <source>
        <dbReference type="Proteomes" id="UP000192813"/>
    </source>
</evidence>
<dbReference type="UniPathway" id="UPA00219"/>
<feature type="binding site" evidence="24">
    <location>
        <begin position="300"/>
        <end position="301"/>
    </location>
    <ligand>
        <name>ATP</name>
        <dbReference type="ChEBI" id="CHEBI:30616"/>
    </ligand>
</feature>
<dbReference type="GO" id="GO:0071555">
    <property type="term" value="P:cell wall organization"/>
    <property type="evidence" value="ECO:0007669"/>
    <property type="project" value="UniProtKB-KW"/>
</dbReference>
<feature type="binding site" evidence="25">
    <location>
        <position position="301"/>
    </location>
    <ligand>
        <name>Mg(2+)</name>
        <dbReference type="ChEBI" id="CHEBI:18420"/>
        <label>2</label>
    </ligand>
</feature>
<comment type="similarity">
    <text evidence="5 22">Belongs to the D-alanine--D-alanine ligase family.</text>
</comment>
<feature type="active site" evidence="23">
    <location>
        <position position="13"/>
    </location>
</feature>
<dbReference type="Pfam" id="PF07478">
    <property type="entry name" value="Dala_Dala_lig_C"/>
    <property type="match status" value="1"/>
</dbReference>
<evidence type="ECO:0000256" key="7">
    <source>
        <dbReference type="ARBA" id="ARBA00022490"/>
    </source>
</evidence>
<name>A0A2J9PLS1_9LACT</name>
<keyword evidence="15 25" id="KW-0464">Manganese</keyword>
<proteinExistence type="inferred from homology"/>
<feature type="domain" description="ATP-grasp" evidence="27">
    <location>
        <begin position="128"/>
        <end position="334"/>
    </location>
</feature>
<evidence type="ECO:0000256" key="26">
    <source>
        <dbReference type="PROSITE-ProRule" id="PRU00409"/>
    </source>
</evidence>
<evidence type="ECO:0000256" key="3">
    <source>
        <dbReference type="ARBA" id="ARBA00004496"/>
    </source>
</evidence>
<feature type="binding site" evidence="25">
    <location>
        <position position="303"/>
    </location>
    <ligand>
        <name>Mg(2+)</name>
        <dbReference type="ChEBI" id="CHEBI:18420"/>
        <label>2</label>
    </ligand>
</feature>
<dbReference type="GO" id="GO:0008360">
    <property type="term" value="P:regulation of cell shape"/>
    <property type="evidence" value="ECO:0007669"/>
    <property type="project" value="UniProtKB-KW"/>
</dbReference>
<feature type="binding site" evidence="24">
    <location>
        <begin position="177"/>
        <end position="178"/>
    </location>
    <ligand>
        <name>ATP</name>
        <dbReference type="ChEBI" id="CHEBI:30616"/>
    </ligand>
</feature>
<gene>
    <name evidence="22" type="primary">ddl</name>
    <name evidence="28" type="ORF">A6J77_003200</name>
</gene>
<feature type="active site" evidence="23">
    <location>
        <position position="177"/>
    </location>
</feature>
<keyword evidence="9 25" id="KW-0479">Metal-binding</keyword>
<dbReference type="SUPFAM" id="SSF52440">
    <property type="entry name" value="PreATP-grasp domain"/>
    <property type="match status" value="1"/>
</dbReference>
<feature type="binding site" evidence="25">
    <location>
        <position position="288"/>
    </location>
    <ligand>
        <name>Mg(2+)</name>
        <dbReference type="ChEBI" id="CHEBI:18420"/>
        <label>1</label>
    </ligand>
</feature>
<keyword evidence="12 25" id="KW-0460">Magnesium</keyword>
<evidence type="ECO:0000256" key="14">
    <source>
        <dbReference type="ARBA" id="ARBA00022984"/>
    </source>
</evidence>
<dbReference type="FunFam" id="3.30.470.20:FF:000008">
    <property type="entry name" value="D-alanine--D-alanine ligase"/>
    <property type="match status" value="1"/>
</dbReference>
<evidence type="ECO:0000259" key="27">
    <source>
        <dbReference type="PROSITE" id="PS50975"/>
    </source>
</evidence>
<evidence type="ECO:0000256" key="15">
    <source>
        <dbReference type="ARBA" id="ARBA00023211"/>
    </source>
</evidence>
<feature type="binding site" evidence="25">
    <location>
        <position position="301"/>
    </location>
    <ligand>
        <name>Mg(2+)</name>
        <dbReference type="ChEBI" id="CHEBI:18420"/>
        <label>1</label>
    </ligand>
</feature>
<dbReference type="InterPro" id="IPR000291">
    <property type="entry name" value="D-Ala_lig_Van_CS"/>
</dbReference>
<keyword evidence="11 26" id="KW-0067">ATP-binding</keyword>
<protein>
    <recommendedName>
        <fullName evidence="19 22">D-alanine--D-alanine ligase</fullName>
        <ecNumber evidence="6 22">6.3.2.4</ecNumber>
    </recommendedName>
    <alternativeName>
        <fullName evidence="21 22">D-Ala-D-Ala ligase</fullName>
    </alternativeName>
    <alternativeName>
        <fullName evidence="20 22">D-alanylalanine synthetase</fullName>
    </alternativeName>
</protein>
<evidence type="ECO:0000256" key="8">
    <source>
        <dbReference type="ARBA" id="ARBA00022598"/>
    </source>
</evidence>
<organism evidence="28 29">
    <name type="scientific">Aerococcus viridans</name>
    <dbReference type="NCBI Taxonomy" id="1377"/>
    <lineage>
        <taxon>Bacteria</taxon>
        <taxon>Bacillati</taxon>
        <taxon>Bacillota</taxon>
        <taxon>Bacilli</taxon>
        <taxon>Lactobacillales</taxon>
        <taxon>Aerococcaceae</taxon>
        <taxon>Aerococcus</taxon>
    </lineage>
</organism>
<dbReference type="FunFam" id="3.30.1490.20:FF:000007">
    <property type="entry name" value="D-alanine--D-alanine ligase"/>
    <property type="match status" value="1"/>
</dbReference>
<dbReference type="InterPro" id="IPR011095">
    <property type="entry name" value="Dala_Dala_lig_C"/>
</dbReference>
<comment type="cofactor">
    <cofactor evidence="25">
        <name>Mg(2+)</name>
        <dbReference type="ChEBI" id="CHEBI:18420"/>
    </cofactor>
    <cofactor evidence="25">
        <name>Mn(2+)</name>
        <dbReference type="ChEBI" id="CHEBI:29035"/>
    </cofactor>
    <text evidence="25">Binds 2 magnesium or manganese ions per subunit.</text>
</comment>
<evidence type="ECO:0000256" key="24">
    <source>
        <dbReference type="PIRSR" id="PIRSR039102-2"/>
    </source>
</evidence>
<dbReference type="InterPro" id="IPR013815">
    <property type="entry name" value="ATP_grasp_subdomain_1"/>
</dbReference>
<dbReference type="NCBIfam" id="NF002526">
    <property type="entry name" value="PRK01966.1-2"/>
    <property type="match status" value="1"/>
</dbReference>
<feature type="active site" evidence="23">
    <location>
        <position position="312"/>
    </location>
</feature>
<dbReference type="EC" id="6.3.2.4" evidence="6 22"/>
<evidence type="ECO:0000256" key="17">
    <source>
        <dbReference type="ARBA" id="ARBA00047614"/>
    </source>
</evidence>